<dbReference type="GO" id="GO:0032527">
    <property type="term" value="P:protein exit from endoplasmic reticulum"/>
    <property type="evidence" value="ECO:0007669"/>
    <property type="project" value="TreeGrafter"/>
</dbReference>
<sequence length="1840" mass="204619">MEEPADENSNPTAVLGEDVVLREREQLSDLLHLLPLRAQLGFSGLKDKWSNRGDKGLKDMISVAAKTNDPLMVEYTCLDVTSKSIVFGSNLGIVYMYDRATRRLSKFICDQKQVPITSIKLLESRSFVATGQFNGAVTLFQYGDERNGVMKVNLKCTVESHHLTPITSIQWTPDGMKLFTADSEGNVAITVINMDEGKTHTVFICKEDSPIVQLSFSHSALLISTLRRTLIWPFTTKKIVQVGMQERKVFGNFGACFFPEAGPLPTDDVVDVYAARPGLRLWRATSEGKVLTTMMFRESINKGKPEIQTIDLQSNLPVSAHGEQRQFGPIKTFHDQFLITWQGSNVWVLDPTTGVVVGCHSNLGCVVDVGVVDNEIFVLSKSKENFVRRILFEVNPCIVVEELDLNNPSDVMKAQRHGSVNSFEDQDKIDKILDEVGNKMGRAFFDVKTRVKGITEQIRSREVSEDDRGSESDRFSSPKAYYKKDAYGERCLATSEGYSTGNGNSTDENDFSDRPFESSSNESFSSPNKSLDSSKSPLLNVTVNETDAMSLVDGLTNVKNDTSDSALSPGQITPTNPEGQQQVPQNQTIDVILTHKTREEEPVFSHLNKEEFAKDIVFEGTSVSTTRKKKKRKKPKKANDAEITDRLSAPAATSNILSSTESTTMETNTLPPQQNDQQTDVDTAEQNVELTQNGVVVNGVISNEDSQQNGLNIQQNDNVVSKHFENNTRQNTNNSELDSSDIRQSEESAQQQIRVVDKPSCDENVEIYLPLSSTNFENNVHTEGNVDLVDGVDKLDLHQVDDIQNRGNNCVENGENYVNEDQSFQPAIDRAKLQDSVDSEKLKTLDTHENNVENNSFIENQQQIDNKGLIKSADDEKLILELNNVDSGVNTSVEDSPHVNSALGDNNITMKSDCENDANNELSIQTAPTSSVQEHGLLTVASIDQNIDSGVKQDDVKTPVVDQNSVKPDHIEPRQTRVKNVRPQRQISSSSDDEGTYVNHRTSLNLSLDDEDPYTNRPSPLTAAPSTKPKLVADSSFDMNVVNVKISHKRQGSNVSIASLTERCREIKGEAIEHNTTPKKAPISAHDDSLEAHLQPHHEPLTVQHHHSADESDEDGKLYPVSPFPPPQTTTRSIYSQRSVSLSELSFEHTQDLGDEDEKLLEDMMEYDRIDVQNDLIESIDSITDIEDNDSPPPVDINDPGSKAIPTPKRKRKKKTRNSYPSSPSSSDLEGRPVNTKDSAAPEAIRDRLRYLADSWAGVVLPEKCGQIQSLACSSQLVWLIDNLDQVYYSPAVSTHVYTWKRLDTKDSKAMHIATNQNGSIVWCIDRNNVAHYRVGIKESTPQGVQWEPFEKNVHYIAVDKDSVWMIKKNGDVFVRTGVSNQRPSGTTWITIKANSDLVQISCTDGIVWALDIYNHVQIFQGDLRTLSVSNPADHDLSWVELPGIAASHVTLGSKAVCWIIDKDNQVWFNQDVSRENPAGGNWYQLSLGENRSESADWFSSVLSYFTKGNEPKQIMANDMAGVLILGKQGSIHVAHGHLLGTTWQSAVPTQIKSSGCWTCISAGGADMNKGYVWTLQPNGQLVCFKSGRQTYNVHPPNRVVLKYCSAGPRSLWALTSGQDVYVRLGISDTCPQGLKWLKVDMLAQGNRRLMNISAGNHVVWAVDFEGNAWFQMGREDRRGAGYAPAWVPVEGCPLDGSKFTKIVVGPDDLIVWACDNKNNVYARKDITENFWVGTSWEVVSGTSGKDIAISNNHVWSLCPNGDVLCRFGVSPNNVCGDYWKKVPGNFEKISVSANDELWGIDRFGHLYQRETLLFYGNSLSCRAPSYDDLFSDHNDWEFI</sequence>
<reference evidence="3" key="1">
    <citation type="submission" date="2021-01" db="UniProtKB">
        <authorList>
            <consortium name="EnsemblMetazoa"/>
        </authorList>
    </citation>
    <scope>IDENTIFICATION</scope>
</reference>
<dbReference type="InterPro" id="IPR015943">
    <property type="entry name" value="WD40/YVTN_repeat-like_dom_sf"/>
</dbReference>
<dbReference type="PROSITE" id="PS50835">
    <property type="entry name" value="IG_LIKE"/>
    <property type="match status" value="1"/>
</dbReference>
<feature type="compositionally biased region" description="Polar residues" evidence="1">
    <location>
        <begin position="670"/>
        <end position="681"/>
    </location>
</feature>
<feature type="region of interest" description="Disordered" evidence="1">
    <location>
        <begin position="495"/>
        <end position="537"/>
    </location>
</feature>
<dbReference type="InterPro" id="IPR056499">
    <property type="entry name" value="Beta-prop_HPS5-like"/>
</dbReference>
<dbReference type="SUPFAM" id="SSF50978">
    <property type="entry name" value="WD40 repeat-like"/>
    <property type="match status" value="1"/>
</dbReference>
<feature type="region of interest" description="Disordered" evidence="1">
    <location>
        <begin position="1103"/>
        <end position="1134"/>
    </location>
</feature>
<dbReference type="GO" id="GO:0005737">
    <property type="term" value="C:cytoplasm"/>
    <property type="evidence" value="ECO:0007669"/>
    <property type="project" value="GOC"/>
</dbReference>
<evidence type="ECO:0000259" key="2">
    <source>
        <dbReference type="PROSITE" id="PS50835"/>
    </source>
</evidence>
<accession>A0A7M5XIG8</accession>
<feature type="compositionally biased region" description="Polar residues" evidence="1">
    <location>
        <begin position="557"/>
        <end position="584"/>
    </location>
</feature>
<evidence type="ECO:0000313" key="4">
    <source>
        <dbReference type="Proteomes" id="UP000594262"/>
    </source>
</evidence>
<dbReference type="SMART" id="SM00706">
    <property type="entry name" value="TECPR"/>
    <property type="match status" value="10"/>
</dbReference>
<dbReference type="GeneID" id="136822576"/>
<feature type="region of interest" description="Disordered" evidence="1">
    <location>
        <begin position="726"/>
        <end position="749"/>
    </location>
</feature>
<dbReference type="PANTHER" id="PTHR23287">
    <property type="entry name" value="RUBY-EYE2-LIKE PROTEIN"/>
    <property type="match status" value="1"/>
</dbReference>
<feature type="region of interest" description="Disordered" evidence="1">
    <location>
        <begin position="623"/>
        <end position="681"/>
    </location>
</feature>
<dbReference type="Pfam" id="PF19193">
    <property type="entry name" value="Tectonin"/>
    <property type="match status" value="2"/>
</dbReference>
<dbReference type="RefSeq" id="XP_066934941.1">
    <property type="nucleotide sequence ID" value="XM_067078840.1"/>
</dbReference>
<protein>
    <recommendedName>
        <fullName evidence="2">Ig-like domain-containing protein</fullName>
    </recommendedName>
</protein>
<dbReference type="PANTHER" id="PTHR23287:SF16">
    <property type="entry name" value="TECTONIN BETA-PROPELLER REPEAT-CONTAINING PROTEIN 2"/>
    <property type="match status" value="1"/>
</dbReference>
<dbReference type="InterPro" id="IPR036322">
    <property type="entry name" value="WD40_repeat_dom_sf"/>
</dbReference>
<name>A0A7M5XIG8_9CNID</name>
<feature type="region of interest" description="Disordered" evidence="1">
    <location>
        <begin position="950"/>
        <end position="1028"/>
    </location>
</feature>
<dbReference type="Proteomes" id="UP000594262">
    <property type="component" value="Unplaced"/>
</dbReference>
<dbReference type="InterPro" id="IPR006624">
    <property type="entry name" value="Beta-propeller_rpt_TECPR"/>
</dbReference>
<feature type="compositionally biased region" description="Low complexity" evidence="1">
    <location>
        <begin position="658"/>
        <end position="669"/>
    </location>
</feature>
<dbReference type="OrthoDB" id="9930272at2759"/>
<feature type="domain" description="Ig-like" evidence="2">
    <location>
        <begin position="115"/>
        <end position="217"/>
    </location>
</feature>
<feature type="compositionally biased region" description="Basic residues" evidence="1">
    <location>
        <begin position="626"/>
        <end position="636"/>
    </location>
</feature>
<evidence type="ECO:0000256" key="1">
    <source>
        <dbReference type="SAM" id="MobiDB-lite"/>
    </source>
</evidence>
<feature type="region of interest" description="Disordered" evidence="1">
    <location>
        <begin position="1184"/>
        <end position="1240"/>
    </location>
</feature>
<feature type="compositionally biased region" description="Basic residues" evidence="1">
    <location>
        <begin position="1208"/>
        <end position="1217"/>
    </location>
</feature>
<feature type="compositionally biased region" description="Polar residues" evidence="1">
    <location>
        <begin position="496"/>
        <end position="506"/>
    </location>
</feature>
<dbReference type="SUPFAM" id="SSF50985">
    <property type="entry name" value="RCC1/BLIP-II"/>
    <property type="match status" value="1"/>
</dbReference>
<feature type="compositionally biased region" description="Low complexity" evidence="1">
    <location>
        <begin position="517"/>
        <end position="537"/>
    </location>
</feature>
<evidence type="ECO:0000313" key="3">
    <source>
        <dbReference type="EnsemblMetazoa" id="CLYHEMP022894.1"/>
    </source>
</evidence>
<dbReference type="Pfam" id="PF23756">
    <property type="entry name" value="Beta-prop_HPS5"/>
    <property type="match status" value="1"/>
</dbReference>
<dbReference type="Gene3D" id="2.130.10.10">
    <property type="entry name" value="YVTN repeat-like/Quinoprotein amine dehydrogenase"/>
    <property type="match status" value="1"/>
</dbReference>
<feature type="region of interest" description="Disordered" evidence="1">
    <location>
        <begin position="556"/>
        <end position="584"/>
    </location>
</feature>
<dbReference type="Pfam" id="PF06462">
    <property type="entry name" value="Hyd_WA"/>
    <property type="match status" value="1"/>
</dbReference>
<dbReference type="InterPro" id="IPR009091">
    <property type="entry name" value="RCC1/BLIP-II"/>
</dbReference>
<organism evidence="3 4">
    <name type="scientific">Clytia hemisphaerica</name>
    <dbReference type="NCBI Taxonomy" id="252671"/>
    <lineage>
        <taxon>Eukaryota</taxon>
        <taxon>Metazoa</taxon>
        <taxon>Cnidaria</taxon>
        <taxon>Hydrozoa</taxon>
        <taxon>Hydroidolina</taxon>
        <taxon>Leptothecata</taxon>
        <taxon>Obeliida</taxon>
        <taxon>Clytiidae</taxon>
        <taxon>Clytia</taxon>
    </lineage>
</organism>
<feature type="compositionally biased region" description="Polar residues" evidence="1">
    <location>
        <begin position="727"/>
        <end position="737"/>
    </location>
</feature>
<proteinExistence type="predicted"/>
<dbReference type="InterPro" id="IPR007110">
    <property type="entry name" value="Ig-like_dom"/>
</dbReference>
<feature type="region of interest" description="Disordered" evidence="1">
    <location>
        <begin position="458"/>
        <end position="477"/>
    </location>
</feature>
<dbReference type="EnsemblMetazoa" id="CLYHEMT022894.1">
    <property type="protein sequence ID" value="CLYHEMP022894.1"/>
    <property type="gene ID" value="CLYHEMG022894"/>
</dbReference>
<keyword evidence="4" id="KW-1185">Reference proteome</keyword>